<feature type="domain" description="Polysaccharide pyruvyl transferase" evidence="1">
    <location>
        <begin position="15"/>
        <end position="310"/>
    </location>
</feature>
<accession>A0AAP3Q523</accession>
<evidence type="ECO:0000313" key="3">
    <source>
        <dbReference type="Proteomes" id="UP001212823"/>
    </source>
</evidence>
<dbReference type="InterPro" id="IPR007345">
    <property type="entry name" value="Polysacch_pyruvyl_Trfase"/>
</dbReference>
<dbReference type="GO" id="GO:0016740">
    <property type="term" value="F:transferase activity"/>
    <property type="evidence" value="ECO:0007669"/>
    <property type="project" value="UniProtKB-KW"/>
</dbReference>
<dbReference type="EMBL" id="JAQLYE010000027">
    <property type="protein sequence ID" value="MDB8018923.1"/>
    <property type="molecule type" value="Genomic_DNA"/>
</dbReference>
<protein>
    <submittedName>
        <fullName evidence="2">Polysaccharide pyruvyl transferase family protein</fullName>
    </submittedName>
</protein>
<evidence type="ECO:0000259" key="1">
    <source>
        <dbReference type="Pfam" id="PF04230"/>
    </source>
</evidence>
<sequence>MVKRILLVTLYDEGNIGNRLQNYALQTKLLSYGTKVTTLDNCYTTDFSLSFKLKMFIKRVLAGVGYKKYKVDCERYLSGKSIRLSNINFDTRNLYKVIKMKTDDAFNSDWTSYDLAVVGSDQVWHKWNDDLNELPYYYLQFMPKEKRTAYAASFGFDEFPKNDVQQHVKGIMEMNKISCREKSGCRLVKKSTEKNAVRVLDPTLLLSVSDWKEVESQSCDISIIDKKYSYVFLYFLGKITDEYNNYIKSIMKKNNINIIVDFFDTSKIKLKERGPAEFIKLINNAEYVFTDSFHCTVFSVLFNKEFTVFRRQQAGFENMFGRIEDLLASKDALEHIYGGTAIEPTNDFDKLYDASIAYLEDILK</sequence>
<comment type="caution">
    <text evidence="2">The sequence shown here is derived from an EMBL/GenBank/DDBJ whole genome shotgun (WGS) entry which is preliminary data.</text>
</comment>
<dbReference type="Pfam" id="PF04230">
    <property type="entry name" value="PS_pyruv_trans"/>
    <property type="match status" value="1"/>
</dbReference>
<dbReference type="AlphaFoldDB" id="A0AAP3Q523"/>
<dbReference type="Proteomes" id="UP001212823">
    <property type="component" value="Unassembled WGS sequence"/>
</dbReference>
<dbReference type="RefSeq" id="WP_306775812.1">
    <property type="nucleotide sequence ID" value="NZ_JADPAO010000026.1"/>
</dbReference>
<proteinExistence type="predicted"/>
<name>A0AAP3Q523_9FIRM</name>
<gene>
    <name evidence="2" type="ORF">PNE45_12915</name>
</gene>
<keyword evidence="2" id="KW-0808">Transferase</keyword>
<organism evidence="2 3">
    <name type="scientific">Agathobacter rectalis</name>
    <dbReference type="NCBI Taxonomy" id="39491"/>
    <lineage>
        <taxon>Bacteria</taxon>
        <taxon>Bacillati</taxon>
        <taxon>Bacillota</taxon>
        <taxon>Clostridia</taxon>
        <taxon>Lachnospirales</taxon>
        <taxon>Lachnospiraceae</taxon>
        <taxon>Agathobacter</taxon>
    </lineage>
</organism>
<reference evidence="2" key="1">
    <citation type="submission" date="2023-01" db="EMBL/GenBank/DDBJ databases">
        <title>Human gut microbiome strain richness.</title>
        <authorList>
            <person name="Chen-Liaw A."/>
        </authorList>
    </citation>
    <scope>NUCLEOTIDE SEQUENCE</scope>
    <source>
        <strain evidence="2">1001283st1_D2_1001283B150209_150212</strain>
    </source>
</reference>
<evidence type="ECO:0000313" key="2">
    <source>
        <dbReference type="EMBL" id="MDB8018923.1"/>
    </source>
</evidence>